<dbReference type="GO" id="GO:0033897">
    <property type="term" value="F:ribonuclease T2 activity"/>
    <property type="evidence" value="ECO:0007669"/>
    <property type="project" value="InterPro"/>
</dbReference>
<evidence type="ECO:0000313" key="5">
    <source>
        <dbReference type="Proteomes" id="UP000324705"/>
    </source>
</evidence>
<dbReference type="Gene3D" id="3.90.730.10">
    <property type="entry name" value="Ribonuclease T2-like"/>
    <property type="match status" value="2"/>
</dbReference>
<dbReference type="Gramene" id="TRITD3Av1G232720.5">
    <property type="protein sequence ID" value="TRITD3Av1G232720.5"/>
    <property type="gene ID" value="TRITD3Av1G232720"/>
</dbReference>
<dbReference type="PANTHER" id="PTHR11240">
    <property type="entry name" value="RIBONUCLEASE T2"/>
    <property type="match status" value="1"/>
</dbReference>
<evidence type="ECO:0000256" key="3">
    <source>
        <dbReference type="SAM" id="SignalP"/>
    </source>
</evidence>
<feature type="chain" id="PRO_5040115359" evidence="3">
    <location>
        <begin position="30"/>
        <end position="285"/>
    </location>
</feature>
<dbReference type="GO" id="GO:0005576">
    <property type="term" value="C:extracellular region"/>
    <property type="evidence" value="ECO:0007669"/>
    <property type="project" value="TreeGrafter"/>
</dbReference>
<proteinExistence type="inferred from homology"/>
<dbReference type="AlphaFoldDB" id="A0A9R0RVI7"/>
<dbReference type="GO" id="GO:0003723">
    <property type="term" value="F:RNA binding"/>
    <property type="evidence" value="ECO:0007669"/>
    <property type="project" value="InterPro"/>
</dbReference>
<evidence type="ECO:0000256" key="2">
    <source>
        <dbReference type="RuleBase" id="RU004328"/>
    </source>
</evidence>
<sequence>MDGTRRGRRLLVSLCFLCLAVLLPGALLASPAAGRKRRQAGFDHYVLALQWPGTVCRQTNHCCSSNGCCRSNPLNWFTRWAVAAVQLRWVAVVLQANHHVQHEQDRDAEADPGEVLAVALLRRHLHLLRRERPLLGPRATHGTCGYPEIQDEYDYFSTALYLYSKYNVTKALRKAQIYPRNGRKYAVAHIVDAIDHAFGRLPHLVCKNGSVQELRLCFHKDYQEKPLPSLRHPPILQTVCVGERHGGPPAEPSGESAARTRAELPITDRHGRALSDCSIEVCPEA</sequence>
<feature type="signal peptide" evidence="3">
    <location>
        <begin position="1"/>
        <end position="29"/>
    </location>
</feature>
<reference evidence="4 5" key="1">
    <citation type="submission" date="2017-09" db="EMBL/GenBank/DDBJ databases">
        <authorList>
            <consortium name="International Durum Wheat Genome Sequencing Consortium (IDWGSC)"/>
            <person name="Milanesi L."/>
        </authorList>
    </citation>
    <scope>NUCLEOTIDE SEQUENCE [LARGE SCALE GENOMIC DNA]</scope>
    <source>
        <strain evidence="5">cv. Svevo</strain>
    </source>
</reference>
<protein>
    <submittedName>
        <fullName evidence="4">Uncharacterized protein</fullName>
    </submittedName>
</protein>
<evidence type="ECO:0000256" key="1">
    <source>
        <dbReference type="ARBA" id="ARBA00007469"/>
    </source>
</evidence>
<dbReference type="EMBL" id="LT934115">
    <property type="protein sequence ID" value="VAH66989.1"/>
    <property type="molecule type" value="Genomic_DNA"/>
</dbReference>
<evidence type="ECO:0000313" key="4">
    <source>
        <dbReference type="EMBL" id="VAH66989.1"/>
    </source>
</evidence>
<organism evidence="4 5">
    <name type="scientific">Triticum turgidum subsp. durum</name>
    <name type="common">Durum wheat</name>
    <name type="synonym">Triticum durum</name>
    <dbReference type="NCBI Taxonomy" id="4567"/>
    <lineage>
        <taxon>Eukaryota</taxon>
        <taxon>Viridiplantae</taxon>
        <taxon>Streptophyta</taxon>
        <taxon>Embryophyta</taxon>
        <taxon>Tracheophyta</taxon>
        <taxon>Spermatophyta</taxon>
        <taxon>Magnoliopsida</taxon>
        <taxon>Liliopsida</taxon>
        <taxon>Poales</taxon>
        <taxon>Poaceae</taxon>
        <taxon>BOP clade</taxon>
        <taxon>Pooideae</taxon>
        <taxon>Triticodae</taxon>
        <taxon>Triticeae</taxon>
        <taxon>Triticinae</taxon>
        <taxon>Triticum</taxon>
    </lineage>
</organism>
<dbReference type="SUPFAM" id="SSF55895">
    <property type="entry name" value="Ribonuclease Rh-like"/>
    <property type="match status" value="2"/>
</dbReference>
<dbReference type="GO" id="GO:0006401">
    <property type="term" value="P:RNA catabolic process"/>
    <property type="evidence" value="ECO:0007669"/>
    <property type="project" value="TreeGrafter"/>
</dbReference>
<accession>A0A9R0RVI7</accession>
<dbReference type="Pfam" id="PF00445">
    <property type="entry name" value="Ribonuclease_T2"/>
    <property type="match status" value="1"/>
</dbReference>
<dbReference type="PANTHER" id="PTHR11240:SF66">
    <property type="entry name" value="OS01G0897300 PROTEIN"/>
    <property type="match status" value="1"/>
</dbReference>
<comment type="similarity">
    <text evidence="1 2">Belongs to the RNase T2 family.</text>
</comment>
<gene>
    <name evidence="4" type="ORF">TRITD_3Av1G232720</name>
</gene>
<keyword evidence="5" id="KW-1185">Reference proteome</keyword>
<dbReference type="Proteomes" id="UP000324705">
    <property type="component" value="Chromosome 3A"/>
</dbReference>
<name>A0A9R0RVI7_TRITD</name>
<dbReference type="InterPro" id="IPR001568">
    <property type="entry name" value="RNase_T2-like"/>
</dbReference>
<dbReference type="InterPro" id="IPR036430">
    <property type="entry name" value="RNase_T2-like_sf"/>
</dbReference>
<keyword evidence="3" id="KW-0732">Signal</keyword>